<dbReference type="InterPro" id="IPR011659">
    <property type="entry name" value="WD40"/>
</dbReference>
<organism evidence="2 3">
    <name type="scientific">candidate division WOR-1 bacterium DG_54_3</name>
    <dbReference type="NCBI Taxonomy" id="1703775"/>
    <lineage>
        <taxon>Bacteria</taxon>
        <taxon>Bacillati</taxon>
        <taxon>Saganbacteria</taxon>
    </lineage>
</organism>
<dbReference type="Pfam" id="PF07676">
    <property type="entry name" value="PD40"/>
    <property type="match status" value="5"/>
</dbReference>
<proteinExistence type="inferred from homology"/>
<comment type="caution">
    <text evidence="2">The sequence shown here is derived from an EMBL/GenBank/DDBJ whole genome shotgun (WGS) entry which is preliminary data.</text>
</comment>
<gene>
    <name evidence="2" type="ORF">AMJ44_05520</name>
</gene>
<sequence length="320" mass="35933">MSLRIIIFLTLTLSFTLVIISCSRDEVWEDGLPQIYPAGKADWGPHDWIVFVYSPWYVSEGETLYVPDSDLLWLIRPDGKGLHSIGERKTPDGVVMGLEPNWSPDGNRIAINDLFGRIWLIRADGDSLVQITSEGKNFYPSFSPDAKKIVFSTPDSDAVGPRGIRILDIETNEEKFVYPYGIDPSWSPNGDSLVFYGWIATEEGLIVCDTSGNNAHIVHPDETEDGIESPSFSPDGAKIVFRKPRKWSGGVGQIWVISSDGSNANKLTKRGGRWPSWSPDGLMIVYTRYSFEDPDQEGSGELYIMSSNGWWRKRLTYLNQ</sequence>
<evidence type="ECO:0000256" key="1">
    <source>
        <dbReference type="ARBA" id="ARBA00009820"/>
    </source>
</evidence>
<evidence type="ECO:0008006" key="4">
    <source>
        <dbReference type="Google" id="ProtNLM"/>
    </source>
</evidence>
<dbReference type="PROSITE" id="PS51257">
    <property type="entry name" value="PROKAR_LIPOPROTEIN"/>
    <property type="match status" value="1"/>
</dbReference>
<protein>
    <recommendedName>
        <fullName evidence="4">Dipeptidylpeptidase IV N-terminal domain-containing protein</fullName>
    </recommendedName>
</protein>
<dbReference type="Gene3D" id="2.120.10.30">
    <property type="entry name" value="TolB, C-terminal domain"/>
    <property type="match status" value="2"/>
</dbReference>
<dbReference type="PANTHER" id="PTHR36842">
    <property type="entry name" value="PROTEIN TOLB HOMOLOG"/>
    <property type="match status" value="1"/>
</dbReference>
<dbReference type="InterPro" id="IPR011042">
    <property type="entry name" value="6-blade_b-propeller_TolB-like"/>
</dbReference>
<evidence type="ECO:0000313" key="2">
    <source>
        <dbReference type="EMBL" id="KPJ68790.1"/>
    </source>
</evidence>
<name>A0A0S7Y266_UNCSA</name>
<dbReference type="SUPFAM" id="SSF82171">
    <property type="entry name" value="DPP6 N-terminal domain-like"/>
    <property type="match status" value="1"/>
</dbReference>
<dbReference type="EMBL" id="LIZX01000040">
    <property type="protein sequence ID" value="KPJ68790.1"/>
    <property type="molecule type" value="Genomic_DNA"/>
</dbReference>
<evidence type="ECO:0000313" key="3">
    <source>
        <dbReference type="Proteomes" id="UP000051861"/>
    </source>
</evidence>
<dbReference type="Proteomes" id="UP000051861">
    <property type="component" value="Unassembled WGS sequence"/>
</dbReference>
<comment type="similarity">
    <text evidence="1">Belongs to the TolB family.</text>
</comment>
<accession>A0A0S7Y266</accession>
<reference evidence="2 3" key="1">
    <citation type="journal article" date="2015" name="Microbiome">
        <title>Genomic resolution of linkages in carbon, nitrogen, and sulfur cycling among widespread estuary sediment bacteria.</title>
        <authorList>
            <person name="Baker B.J."/>
            <person name="Lazar C.S."/>
            <person name="Teske A.P."/>
            <person name="Dick G.J."/>
        </authorList>
    </citation>
    <scope>NUCLEOTIDE SEQUENCE [LARGE SCALE GENOMIC DNA]</scope>
    <source>
        <strain evidence="2">DG_54_3</strain>
    </source>
</reference>
<dbReference type="AlphaFoldDB" id="A0A0S7Y266"/>